<evidence type="ECO:0000256" key="7">
    <source>
        <dbReference type="SAM" id="MobiDB-lite"/>
    </source>
</evidence>
<proteinExistence type="inferred from homology"/>
<feature type="signal peptide" evidence="8">
    <location>
        <begin position="1"/>
        <end position="16"/>
    </location>
</feature>
<reference evidence="10 11" key="2">
    <citation type="submission" date="2018-11" db="EMBL/GenBank/DDBJ databases">
        <authorList>
            <consortium name="Pathogen Informatics"/>
        </authorList>
    </citation>
    <scope>NUCLEOTIDE SEQUENCE [LARGE SCALE GENOMIC DNA]</scope>
</reference>
<dbReference type="InterPro" id="IPR001839">
    <property type="entry name" value="TGF-b_C"/>
</dbReference>
<dbReference type="GO" id="GO:0005615">
    <property type="term" value="C:extracellular space"/>
    <property type="evidence" value="ECO:0007669"/>
    <property type="project" value="TreeGrafter"/>
</dbReference>
<dbReference type="GO" id="GO:0008083">
    <property type="term" value="F:growth factor activity"/>
    <property type="evidence" value="ECO:0007669"/>
    <property type="project" value="UniProtKB-KW"/>
</dbReference>
<organism evidence="12">
    <name type="scientific">Nippostrongylus brasiliensis</name>
    <name type="common">Rat hookworm</name>
    <dbReference type="NCBI Taxonomy" id="27835"/>
    <lineage>
        <taxon>Eukaryota</taxon>
        <taxon>Metazoa</taxon>
        <taxon>Ecdysozoa</taxon>
        <taxon>Nematoda</taxon>
        <taxon>Chromadorea</taxon>
        <taxon>Rhabditida</taxon>
        <taxon>Rhabditina</taxon>
        <taxon>Rhabditomorpha</taxon>
        <taxon>Strongyloidea</taxon>
        <taxon>Heligmosomidae</taxon>
        <taxon>Nippostrongylus</taxon>
    </lineage>
</organism>
<keyword evidence="3" id="KW-0964">Secreted</keyword>
<dbReference type="PROSITE" id="PS00250">
    <property type="entry name" value="TGF_BETA_1"/>
    <property type="match status" value="1"/>
</dbReference>
<dbReference type="GO" id="GO:0005125">
    <property type="term" value="F:cytokine activity"/>
    <property type="evidence" value="ECO:0007669"/>
    <property type="project" value="TreeGrafter"/>
</dbReference>
<feature type="compositionally biased region" description="Acidic residues" evidence="7">
    <location>
        <begin position="244"/>
        <end position="253"/>
    </location>
</feature>
<dbReference type="Gene3D" id="2.10.90.10">
    <property type="entry name" value="Cystine-knot cytokines"/>
    <property type="match status" value="1"/>
</dbReference>
<evidence type="ECO:0000256" key="3">
    <source>
        <dbReference type="ARBA" id="ARBA00022525"/>
    </source>
</evidence>
<evidence type="ECO:0000313" key="10">
    <source>
        <dbReference type="EMBL" id="VDL62586.1"/>
    </source>
</evidence>
<dbReference type="InterPro" id="IPR015615">
    <property type="entry name" value="TGF-beta-rel"/>
</dbReference>
<dbReference type="Proteomes" id="UP000271162">
    <property type="component" value="Unassembled WGS sequence"/>
</dbReference>
<keyword evidence="8" id="KW-0732">Signal</keyword>
<feature type="domain" description="TGF-beta family profile" evidence="9">
    <location>
        <begin position="254"/>
        <end position="365"/>
    </location>
</feature>
<evidence type="ECO:0000259" key="9">
    <source>
        <dbReference type="PROSITE" id="PS51362"/>
    </source>
</evidence>
<dbReference type="OMA" id="ITMRAES"/>
<evidence type="ECO:0000313" key="12">
    <source>
        <dbReference type="WBParaSite" id="NBR_0000021901-mRNA-1"/>
    </source>
</evidence>
<dbReference type="PROSITE" id="PS51362">
    <property type="entry name" value="TGF_BETA_2"/>
    <property type="match status" value="1"/>
</dbReference>
<dbReference type="PANTHER" id="PTHR11848">
    <property type="entry name" value="TGF-BETA FAMILY"/>
    <property type="match status" value="1"/>
</dbReference>
<dbReference type="InterPro" id="IPR029034">
    <property type="entry name" value="Cystine-knot_cytokine"/>
</dbReference>
<protein>
    <submittedName>
        <fullName evidence="12">TGF_BETA_2 domain-containing protein</fullName>
    </submittedName>
</protein>
<keyword evidence="4 6" id="KW-0339">Growth factor</keyword>
<evidence type="ECO:0000256" key="4">
    <source>
        <dbReference type="ARBA" id="ARBA00023030"/>
    </source>
</evidence>
<evidence type="ECO:0000256" key="6">
    <source>
        <dbReference type="RuleBase" id="RU000354"/>
    </source>
</evidence>
<accession>A0A0N4XCM7</accession>
<evidence type="ECO:0000256" key="2">
    <source>
        <dbReference type="ARBA" id="ARBA00006656"/>
    </source>
</evidence>
<dbReference type="SUPFAM" id="SSF57501">
    <property type="entry name" value="Cystine-knot cytokines"/>
    <property type="match status" value="1"/>
</dbReference>
<dbReference type="STRING" id="27835.A0A0N4XCM7"/>
<name>A0A0N4XCM7_NIPBR</name>
<evidence type="ECO:0000313" key="11">
    <source>
        <dbReference type="Proteomes" id="UP000271162"/>
    </source>
</evidence>
<dbReference type="SMART" id="SM00204">
    <property type="entry name" value="TGFB"/>
    <property type="match status" value="1"/>
</dbReference>
<evidence type="ECO:0000256" key="5">
    <source>
        <dbReference type="ARBA" id="ARBA00023157"/>
    </source>
</evidence>
<keyword evidence="11" id="KW-1185">Reference proteome</keyword>
<dbReference type="EMBL" id="UYSL01000070">
    <property type="protein sequence ID" value="VDL62586.1"/>
    <property type="molecule type" value="Genomic_DNA"/>
</dbReference>
<feature type="region of interest" description="Disordered" evidence="7">
    <location>
        <begin position="235"/>
        <end position="259"/>
    </location>
</feature>
<dbReference type="InterPro" id="IPR017948">
    <property type="entry name" value="TGFb_CS"/>
</dbReference>
<dbReference type="AlphaFoldDB" id="A0A0N4XCM7"/>
<gene>
    <name evidence="10" type="ORF">NBR_LOCUS220</name>
</gene>
<dbReference type="WBParaSite" id="NBR_0000021901-mRNA-1">
    <property type="protein sequence ID" value="NBR_0000021901-mRNA-1"/>
    <property type="gene ID" value="NBR_0000021901"/>
</dbReference>
<evidence type="ECO:0000256" key="8">
    <source>
        <dbReference type="SAM" id="SignalP"/>
    </source>
</evidence>
<dbReference type="Pfam" id="PF00019">
    <property type="entry name" value="TGF_beta"/>
    <property type="match status" value="1"/>
</dbReference>
<comment type="subcellular location">
    <subcellularLocation>
        <location evidence="1">Secreted</location>
    </subcellularLocation>
</comment>
<sequence length="365" mass="40979">MRVALLLLSIACVACAIEDESVDVLQETIRHLLDFSDIPNGKLDGHEVLIFDISGLGSEQIMRGELHFYLRRRDSAKAGRARQLRAKSVCVNEYCSENQNLETITVSTEKVIWDATKPLAEANALAATQLVVRISRRDIRVRRYAELVKKCSPFLVIYSKADNTIDTEVIRKRVDGTRRKRRELGYFTYNAVESTSRATSTTGKKGLNAFRRHFVGKGQMSKTKKVRGSRVRSPEDDIWHGFGDEPEIGEDEEQQKTTTKSNDVRVVLLGAEEKKAMCQKRGLAVDFKELGWGRWVIAPASFEAGFCSGTCPTPLPKTLLQSPTMAPVCCSPQSSRSLTVFYRDELGRSTVRNFEDMIIEACTCQ</sequence>
<dbReference type="PANTHER" id="PTHR11848:SF308">
    <property type="entry name" value="BMP-LIKE PROTEIN UNC-129"/>
    <property type="match status" value="1"/>
</dbReference>
<comment type="similarity">
    <text evidence="2 6">Belongs to the TGF-beta family.</text>
</comment>
<reference evidence="12" key="1">
    <citation type="submission" date="2016-04" db="UniProtKB">
        <authorList>
            <consortium name="WormBaseParasite"/>
        </authorList>
    </citation>
    <scope>IDENTIFICATION</scope>
</reference>
<evidence type="ECO:0000256" key="1">
    <source>
        <dbReference type="ARBA" id="ARBA00004613"/>
    </source>
</evidence>
<feature type="chain" id="PRO_5043124553" evidence="8">
    <location>
        <begin position="17"/>
        <end position="365"/>
    </location>
</feature>
<keyword evidence="5" id="KW-1015">Disulfide bond</keyword>